<protein>
    <recommendedName>
        <fullName evidence="4">Lipoprotein</fullName>
    </recommendedName>
</protein>
<keyword evidence="1" id="KW-0732">Signal</keyword>
<dbReference type="Proteomes" id="UP000196531">
    <property type="component" value="Unassembled WGS sequence"/>
</dbReference>
<name>A0A1Y5FAF2_9BACT</name>
<sequence>MKGLLTFLMALSSLSSIATTTIKFQCSQTDVTYMNRFELTGEVEVYDSQVGSKTTRFWNENISFNLTNAGTNAQASEQIELNTSGEVKFFAPGTFSENNEVILVRALPKEAKGYFVNLLLDYPGNNSSKIRTADGREYKSTCKIVSKKSCIFGDSLNDLQESSKFTSKEIGDFFVASRIYEGTHDISYDEDFKPEVTKIEFTHKVTGNKYYSFNTFEDQWDGGNTIGWIENAAGNKVSSISDGDLYGCTAY</sequence>
<reference evidence="3" key="1">
    <citation type="journal article" date="2017" name="Proc. Natl. Acad. Sci. U.S.A.">
        <title>Simulation of Deepwater Horizon oil plume reveals substrate specialization within a complex community of hydrocarbon-degraders.</title>
        <authorList>
            <person name="Hu P."/>
            <person name="Dubinsky E.A."/>
            <person name="Probst A.J."/>
            <person name="Wang J."/>
            <person name="Sieber C.M.K."/>
            <person name="Tom L.M."/>
            <person name="Gardinali P."/>
            <person name="Banfield J.F."/>
            <person name="Atlas R.M."/>
            <person name="Andersen G.L."/>
        </authorList>
    </citation>
    <scope>NUCLEOTIDE SEQUENCE [LARGE SCALE GENOMIC DNA]</scope>
</reference>
<organism evidence="2 3">
    <name type="scientific">Halobacteriovorax marinus</name>
    <dbReference type="NCBI Taxonomy" id="97084"/>
    <lineage>
        <taxon>Bacteria</taxon>
        <taxon>Pseudomonadati</taxon>
        <taxon>Bdellovibrionota</taxon>
        <taxon>Bacteriovoracia</taxon>
        <taxon>Bacteriovoracales</taxon>
        <taxon>Halobacteriovoraceae</taxon>
        <taxon>Halobacteriovorax</taxon>
    </lineage>
</organism>
<feature type="chain" id="PRO_5012373352" description="Lipoprotein" evidence="1">
    <location>
        <begin position="19"/>
        <end position="251"/>
    </location>
</feature>
<comment type="caution">
    <text evidence="2">The sequence shown here is derived from an EMBL/GenBank/DDBJ whole genome shotgun (WGS) entry which is preliminary data.</text>
</comment>
<evidence type="ECO:0000256" key="1">
    <source>
        <dbReference type="SAM" id="SignalP"/>
    </source>
</evidence>
<accession>A0A1Y5FAF2</accession>
<evidence type="ECO:0000313" key="3">
    <source>
        <dbReference type="Proteomes" id="UP000196531"/>
    </source>
</evidence>
<evidence type="ECO:0000313" key="2">
    <source>
        <dbReference type="EMBL" id="OUR98517.1"/>
    </source>
</evidence>
<dbReference type="EMBL" id="MAAO01000004">
    <property type="protein sequence ID" value="OUR98517.1"/>
    <property type="molecule type" value="Genomic_DNA"/>
</dbReference>
<feature type="signal peptide" evidence="1">
    <location>
        <begin position="1"/>
        <end position="18"/>
    </location>
</feature>
<dbReference type="AlphaFoldDB" id="A0A1Y5FAF2"/>
<gene>
    <name evidence="2" type="ORF">A9Q84_03650</name>
</gene>
<evidence type="ECO:0008006" key="4">
    <source>
        <dbReference type="Google" id="ProtNLM"/>
    </source>
</evidence>
<proteinExistence type="predicted"/>